<dbReference type="InterPro" id="IPR041033">
    <property type="entry name" value="SpaA_PFL_dom_1"/>
</dbReference>
<dbReference type="Proteomes" id="UP000006878">
    <property type="component" value="Chromosome"/>
</dbReference>
<feature type="domain" description="VWFA" evidence="3">
    <location>
        <begin position="325"/>
        <end position="534"/>
    </location>
</feature>
<dbReference type="GeneID" id="303183896"/>
<dbReference type="NCBIfam" id="TIGR01167">
    <property type="entry name" value="LPXTG_anchor"/>
    <property type="match status" value="1"/>
</dbReference>
<organism evidence="4 5">
    <name type="scientific">Glutamicibacter arilaitensis (strain DSM 16368 / CIP 108037 / IAM 15318 / JCM 13566 / NCIMB 14258 / Re117)</name>
    <name type="common">Arthrobacter arilaitensis</name>
    <dbReference type="NCBI Taxonomy" id="861360"/>
    <lineage>
        <taxon>Bacteria</taxon>
        <taxon>Bacillati</taxon>
        <taxon>Actinomycetota</taxon>
        <taxon>Actinomycetes</taxon>
        <taxon>Micrococcales</taxon>
        <taxon>Micrococcaceae</taxon>
        <taxon>Glutamicibacter</taxon>
    </lineage>
</organism>
<dbReference type="InterPro" id="IPR057687">
    <property type="entry name" value="DUF7927"/>
</dbReference>
<dbReference type="SMART" id="SM00327">
    <property type="entry name" value="VWA"/>
    <property type="match status" value="1"/>
</dbReference>
<dbReference type="Pfam" id="PF17802">
    <property type="entry name" value="SpaA"/>
    <property type="match status" value="1"/>
</dbReference>
<reference evidence="5" key="1">
    <citation type="journal article" date="2010" name="PLoS ONE">
        <title>The Arthrobacter arilaitensis Re117 genome sequence reveals its genetic adaptation to the surface of cheese.</title>
        <authorList>
            <person name="Monnet C."/>
            <person name="Loux V."/>
            <person name="Gibrat J.F."/>
            <person name="Spinnler E."/>
            <person name="Barbe V."/>
            <person name="Vacherie B."/>
            <person name="Gavory F."/>
            <person name="Gourbeyre E."/>
            <person name="Siguier P."/>
            <person name="Chandler M."/>
            <person name="Elleuch R."/>
            <person name="Irlinger F."/>
            <person name="Vallaeys T."/>
        </authorList>
    </citation>
    <scope>NUCLEOTIDE SEQUENCE</scope>
    <source>
        <strain evidence="5">DSM 16368 / CIP 108037 / IAM 15318 / JCM 13566 / Re117</strain>
    </source>
</reference>
<reference evidence="5" key="2">
    <citation type="submission" date="2010-07" db="EMBL/GenBank/DDBJ databases">
        <title>Complete genome sequence of Arthrobacter arilaitensis (strain DSM 16368 / CIP 108037 / JCM 13566 / Re117).</title>
        <authorList>
            <person name="Genoscope."/>
        </authorList>
    </citation>
    <scope>NUCLEOTIDE SEQUENCE [LARGE SCALE GENOMIC DNA]</scope>
    <source>
        <strain evidence="5">DSM 16368 / CIP 108037 / IAM 15318 / JCM 13566 / Re117</strain>
    </source>
</reference>
<dbReference type="InterPro" id="IPR013783">
    <property type="entry name" value="Ig-like_fold"/>
</dbReference>
<protein>
    <submittedName>
        <fullName evidence="4">Hypothetical membrane protein</fullName>
    </submittedName>
</protein>
<dbReference type="InterPro" id="IPR002035">
    <property type="entry name" value="VWF_A"/>
</dbReference>
<evidence type="ECO:0000313" key="5">
    <source>
        <dbReference type="Proteomes" id="UP000006878"/>
    </source>
</evidence>
<evidence type="ECO:0000259" key="3">
    <source>
        <dbReference type="PROSITE" id="PS50234"/>
    </source>
</evidence>
<dbReference type="SUPFAM" id="SSF53300">
    <property type="entry name" value="vWA-like"/>
    <property type="match status" value="1"/>
</dbReference>
<sequence length="1066" mass="111594">MFGKPDGDGFVRSRDAQNRQSRTLHRDGTWKNRTLRAVGGLSLSAALVASMSFSGVVPSFAAGTNQTDETVTATAEPSASLQTSPSDEETSSAKSLDEVSEPTAESELAESSRDGSSSDIEAASDAPEAVDEDVAERQADVAVSPLSLDANGNSVVKTPTRTSTIIKVTKGDVRTAETTIASNFSTGARFQLYYVRWNGSIGDAVTEPWGTCQIEAGDNGICYFSVPNTNNGGANRTKFYIRELAPAAGSLAAQNYNVLSKFNTGANGSTESTYQYRTKTLTSNSTISMPADHDGALRTADASSGTWANSIKNPTLPVTCELGIKVALVFDLSGSVKNAGAADTLGNAGKGFVDALSGTNSSVALFSFGNTSPRAGTPNFPELRNIDSGTNSTRIKNDIQDYINSFSGEGYTSNGTNWDAGLWATAQNAKQYDLVVVLTDGNPTFSGIESTVGPGTSTYFRELEAAVFSANAVKAQGARIINVGIGEGLNADNNLAATSGPVKYSPGASLNTADYLNVGWEALKPLLEDFAKSISCQAGVTVTKKVKDLGGTTKVASGWTIDAATQTGNASLTPETSQQTNTDGEVKFDLGFSKPDGKETVQIAETQQNGYKLSSVICTINDRTVQVSQSEKFTLALTVGDKANCVITNEMKPSTPTVVKTSNPVSGTEIQPGEEIEYKLTFSTEGTFSTDIDYVDHLEGVLDDADLVAGSITADPGLNAVLSGKTIKITGAVSPGKPLNVTYKVKAKTENFGDGKAINFVVPNGQTPPEKCGPEDTTCTEHPIAGNLVVEKSSDPESGTSVLPGQRVNYTLNFANTGASEVDVNYIDYLADVLDDANFVEGSLETGQGLDATLVGDQIQITGKLKAESAASVSYSVIIKESEFGNGIAKNFLVPDGEDPVCDPEQSNCTEHPVLGSVTWEKVDGGGTALAGSEWELSGPGADGQQVAIEDCIEKTAAECTGADKDPAAGAFKLTGLTWGEYTLVETKAPAGYVLDDAEHRFTIGTSDDAKLIWDLGDMENEQRPALALPLTGGMGTQSFIITGSIALMAALGVVAWRRRKAAAQG</sequence>
<name>A0ABM9PTF8_GLUAR</name>
<gene>
    <name evidence="4" type="ordered locus">AARI_02710</name>
</gene>
<dbReference type="Gene3D" id="2.60.40.10">
    <property type="entry name" value="Immunoglobulins"/>
    <property type="match status" value="1"/>
</dbReference>
<evidence type="ECO:0000256" key="1">
    <source>
        <dbReference type="SAM" id="MobiDB-lite"/>
    </source>
</evidence>
<dbReference type="RefSeq" id="WP_013347659.1">
    <property type="nucleotide sequence ID" value="NC_014550.1"/>
</dbReference>
<dbReference type="InterPro" id="IPR036465">
    <property type="entry name" value="vWFA_dom_sf"/>
</dbReference>
<evidence type="ECO:0000313" key="4">
    <source>
        <dbReference type="EMBL" id="CBT74506.1"/>
    </source>
</evidence>
<feature type="compositionally biased region" description="Polar residues" evidence="1">
    <location>
        <begin position="67"/>
        <end position="85"/>
    </location>
</feature>
<evidence type="ECO:0000256" key="2">
    <source>
        <dbReference type="SAM" id="Phobius"/>
    </source>
</evidence>
<keyword evidence="2" id="KW-0812">Transmembrane</keyword>
<feature type="region of interest" description="Disordered" evidence="1">
    <location>
        <begin position="1"/>
        <end position="28"/>
    </location>
</feature>
<dbReference type="EMBL" id="FQ311875">
    <property type="protein sequence ID" value="CBT74506.1"/>
    <property type="molecule type" value="Genomic_DNA"/>
</dbReference>
<feature type="compositionally biased region" description="Basic and acidic residues" evidence="1">
    <location>
        <begin position="1"/>
        <end position="17"/>
    </location>
</feature>
<dbReference type="CDD" id="cd00198">
    <property type="entry name" value="vWFA"/>
    <property type="match status" value="1"/>
</dbReference>
<keyword evidence="2" id="KW-0472">Membrane</keyword>
<keyword evidence="2" id="KW-1133">Transmembrane helix</keyword>
<dbReference type="PROSITE" id="PS50234">
    <property type="entry name" value="VWFA"/>
    <property type="match status" value="1"/>
</dbReference>
<accession>A0ABM9PTF8</accession>
<dbReference type="Gene3D" id="3.40.50.410">
    <property type="entry name" value="von Willebrand factor, type A domain"/>
    <property type="match status" value="1"/>
</dbReference>
<proteinExistence type="predicted"/>
<dbReference type="Pfam" id="PF25549">
    <property type="entry name" value="DUF7927"/>
    <property type="match status" value="2"/>
</dbReference>
<feature type="region of interest" description="Disordered" evidence="1">
    <location>
        <begin position="67"/>
        <end position="135"/>
    </location>
</feature>
<feature type="transmembrane region" description="Helical" evidence="2">
    <location>
        <begin position="1039"/>
        <end position="1057"/>
    </location>
</feature>
<keyword evidence="5" id="KW-1185">Reference proteome</keyword>